<reference evidence="2 3" key="1">
    <citation type="journal article" date="2014" name="Genome Announc.">
        <title>Complete genome sequences of nine mycobacteriophages.</title>
        <authorList>
            <person name="Franceschelli J.J."/>
            <person name="Suarez C.A."/>
            <person name="Teran L."/>
            <person name="Raya R.R."/>
            <person name="Morbidoni H.R."/>
        </authorList>
    </citation>
    <scope>NUCLEOTIDE SEQUENCE [LARGE SCALE GENOMIC DNA]</scope>
</reference>
<evidence type="ECO:0000313" key="3">
    <source>
        <dbReference type="Proteomes" id="UP000203096"/>
    </source>
</evidence>
<feature type="transmembrane region" description="Helical" evidence="1">
    <location>
        <begin position="64"/>
        <end position="86"/>
    </location>
</feature>
<dbReference type="EMBL" id="KJ433976">
    <property type="protein sequence ID" value="AHJ88541.1"/>
    <property type="molecule type" value="Genomic_DNA"/>
</dbReference>
<dbReference type="Proteomes" id="UP000203096">
    <property type="component" value="Segment"/>
</dbReference>
<sequence>MSDQTLYVNPDGTSARVSPNFVPGGPADPKAPLIQKFYAGLTAVAGLVGLASALGMITGEQAASLGQVSTTGTAFVAAVGTAVAAFRTKKQIDNGTFTQAPPARELPVVPALEQLKIIRDVADQELNRGVDRAKDAADVIGGVLGAIPVVGKPLAGAVDTFEDVTDYLGAFRR</sequence>
<evidence type="ECO:0000313" key="2">
    <source>
        <dbReference type="EMBL" id="AHJ88541.1"/>
    </source>
</evidence>
<feature type="transmembrane region" description="Helical" evidence="1">
    <location>
        <begin position="37"/>
        <end position="58"/>
    </location>
</feature>
<gene>
    <name evidence="2" type="ORF">Jolie1_041</name>
</gene>
<keyword evidence="1" id="KW-0472">Membrane</keyword>
<proteinExistence type="predicted"/>
<accession>W8ECP9</accession>
<dbReference type="RefSeq" id="YP_009009241.1">
    <property type="nucleotide sequence ID" value="NC_023600.1"/>
</dbReference>
<dbReference type="GeneID" id="18505905"/>
<keyword evidence="1" id="KW-0812">Transmembrane</keyword>
<dbReference type="KEGG" id="vg:18505905"/>
<keyword evidence="1" id="KW-1133">Transmembrane helix</keyword>
<name>W8ECP9_9CAUD</name>
<organism evidence="2 3">
    <name type="scientific">Mycobacterium phage Julie1</name>
    <dbReference type="NCBI Taxonomy" id="1463812"/>
    <lineage>
        <taxon>Viruses</taxon>
        <taxon>Duplodnaviria</taxon>
        <taxon>Heunggongvirae</taxon>
        <taxon>Uroviricota</taxon>
        <taxon>Caudoviricetes</taxon>
        <taxon>Bclasvirinae</taxon>
        <taxon>Julieunavirus</taxon>
        <taxon>Julieunavirus julie1</taxon>
    </lineage>
</organism>
<evidence type="ECO:0000256" key="1">
    <source>
        <dbReference type="SAM" id="Phobius"/>
    </source>
</evidence>
<keyword evidence="3" id="KW-1185">Reference proteome</keyword>
<protein>
    <submittedName>
        <fullName evidence="2">Holin</fullName>
    </submittedName>
</protein>